<dbReference type="OrthoDB" id="9789152at2"/>
<keyword evidence="2 4" id="KW-0233">DNA recombination</keyword>
<dbReference type="InterPro" id="IPR003717">
    <property type="entry name" value="RecO"/>
</dbReference>
<dbReference type="PANTHER" id="PTHR33991">
    <property type="entry name" value="DNA REPAIR PROTEIN RECO"/>
    <property type="match status" value="1"/>
</dbReference>
<dbReference type="Pfam" id="PF11967">
    <property type="entry name" value="RecO_N"/>
    <property type="match status" value="1"/>
</dbReference>
<dbReference type="GO" id="GO:0043590">
    <property type="term" value="C:bacterial nucleoid"/>
    <property type="evidence" value="ECO:0007669"/>
    <property type="project" value="TreeGrafter"/>
</dbReference>
<feature type="domain" description="DNA replication/recombination mediator RecO N-terminal" evidence="5">
    <location>
        <begin position="1"/>
        <end position="78"/>
    </location>
</feature>
<name>A0A1I7HCU0_9FLAO</name>
<dbReference type="Proteomes" id="UP000199138">
    <property type="component" value="Unassembled WGS sequence"/>
</dbReference>
<sequence length="239" mass="27626">MKVTTKALVLHTHKYGDTSLIVKLYTEESGLKSYLLRGVLASKKGKTRAAYFQPLTQLEIVATHKNTGSLSSISDVKVDFPYATLHSNFQKNSLVFFLAEVLYAVLREEEENLLLFQYVTIMLQWLDAHNEIANFHIFFMLNLSKFLGFYPDEVDEDAIFFDLVEGQFLNRNVSTELIEDEQLAIFKALLQTDLDELQNIKMSKANRMALLHKMLTFYQLHLEGFRKPKSLQILTEIMM</sequence>
<keyword evidence="3 4" id="KW-0234">DNA repair</keyword>
<evidence type="ECO:0000313" key="6">
    <source>
        <dbReference type="EMBL" id="SFU58422.1"/>
    </source>
</evidence>
<evidence type="ECO:0000259" key="5">
    <source>
        <dbReference type="Pfam" id="PF11967"/>
    </source>
</evidence>
<evidence type="ECO:0000256" key="2">
    <source>
        <dbReference type="ARBA" id="ARBA00023172"/>
    </source>
</evidence>
<dbReference type="Pfam" id="PF02565">
    <property type="entry name" value="RecO_C"/>
    <property type="match status" value="1"/>
</dbReference>
<proteinExistence type="inferred from homology"/>
<gene>
    <name evidence="4" type="primary">recO</name>
    <name evidence="6" type="ORF">SAMN05216480_108122</name>
</gene>
<dbReference type="SUPFAM" id="SSF57863">
    <property type="entry name" value="ArfGap/RecO-like zinc finger"/>
    <property type="match status" value="1"/>
</dbReference>
<organism evidence="6 7">
    <name type="scientific">Pustulibacterium marinum</name>
    <dbReference type="NCBI Taxonomy" id="1224947"/>
    <lineage>
        <taxon>Bacteria</taxon>
        <taxon>Pseudomonadati</taxon>
        <taxon>Bacteroidota</taxon>
        <taxon>Flavobacteriia</taxon>
        <taxon>Flavobacteriales</taxon>
        <taxon>Flavobacteriaceae</taxon>
        <taxon>Pustulibacterium</taxon>
    </lineage>
</organism>
<dbReference type="SUPFAM" id="SSF50249">
    <property type="entry name" value="Nucleic acid-binding proteins"/>
    <property type="match status" value="1"/>
</dbReference>
<dbReference type="GO" id="GO:0006302">
    <property type="term" value="P:double-strand break repair"/>
    <property type="evidence" value="ECO:0007669"/>
    <property type="project" value="TreeGrafter"/>
</dbReference>
<evidence type="ECO:0000313" key="7">
    <source>
        <dbReference type="Proteomes" id="UP000199138"/>
    </source>
</evidence>
<dbReference type="PANTHER" id="PTHR33991:SF1">
    <property type="entry name" value="DNA REPAIR PROTEIN RECO"/>
    <property type="match status" value="1"/>
</dbReference>
<dbReference type="InterPro" id="IPR022572">
    <property type="entry name" value="DNA_rep/recomb_RecO_N"/>
</dbReference>
<evidence type="ECO:0000256" key="1">
    <source>
        <dbReference type="ARBA" id="ARBA00022763"/>
    </source>
</evidence>
<protein>
    <recommendedName>
        <fullName evidence="4">DNA repair protein RecO</fullName>
    </recommendedName>
    <alternativeName>
        <fullName evidence="4">Recombination protein O</fullName>
    </alternativeName>
</protein>
<comment type="similarity">
    <text evidence="4">Belongs to the RecO family.</text>
</comment>
<dbReference type="EMBL" id="FPBK01000008">
    <property type="protein sequence ID" value="SFU58422.1"/>
    <property type="molecule type" value="Genomic_DNA"/>
</dbReference>
<evidence type="ECO:0000256" key="4">
    <source>
        <dbReference type="HAMAP-Rule" id="MF_00201"/>
    </source>
</evidence>
<dbReference type="Gene3D" id="2.40.50.140">
    <property type="entry name" value="Nucleic acid-binding proteins"/>
    <property type="match status" value="1"/>
</dbReference>
<dbReference type="HAMAP" id="MF_00201">
    <property type="entry name" value="RecO"/>
    <property type="match status" value="1"/>
</dbReference>
<dbReference type="InterPro" id="IPR037278">
    <property type="entry name" value="ARFGAP/RecO"/>
</dbReference>
<dbReference type="STRING" id="1224947.SAMN05216480_108122"/>
<comment type="function">
    <text evidence="4">Involved in DNA repair and RecF pathway recombination.</text>
</comment>
<keyword evidence="7" id="KW-1185">Reference proteome</keyword>
<dbReference type="AlphaFoldDB" id="A0A1I7HCU0"/>
<accession>A0A1I7HCU0</accession>
<reference evidence="6 7" key="1">
    <citation type="submission" date="2016-10" db="EMBL/GenBank/DDBJ databases">
        <authorList>
            <person name="de Groot N.N."/>
        </authorList>
    </citation>
    <scope>NUCLEOTIDE SEQUENCE [LARGE SCALE GENOMIC DNA]</scope>
    <source>
        <strain evidence="6 7">CGMCC 1.12333</strain>
    </source>
</reference>
<evidence type="ECO:0000256" key="3">
    <source>
        <dbReference type="ARBA" id="ARBA00023204"/>
    </source>
</evidence>
<dbReference type="NCBIfam" id="TIGR00613">
    <property type="entry name" value="reco"/>
    <property type="match status" value="1"/>
</dbReference>
<keyword evidence="1 4" id="KW-0227">DNA damage</keyword>
<dbReference type="InterPro" id="IPR012340">
    <property type="entry name" value="NA-bd_OB-fold"/>
</dbReference>
<dbReference type="GO" id="GO:0006310">
    <property type="term" value="P:DNA recombination"/>
    <property type="evidence" value="ECO:0007669"/>
    <property type="project" value="UniProtKB-UniRule"/>
</dbReference>
<dbReference type="RefSeq" id="WP_093025344.1">
    <property type="nucleotide sequence ID" value="NZ_FPBK01000008.1"/>
</dbReference>